<dbReference type="SUPFAM" id="SSF52058">
    <property type="entry name" value="L domain-like"/>
    <property type="match status" value="2"/>
</dbReference>
<feature type="domain" description="Disease resistance R13L4/SHOC-2-like LRR" evidence="2">
    <location>
        <begin position="36"/>
        <end position="104"/>
    </location>
</feature>
<dbReference type="PANTHER" id="PTHR47186">
    <property type="entry name" value="LEUCINE-RICH REPEAT-CONTAINING PROTEIN 57"/>
    <property type="match status" value="1"/>
</dbReference>
<evidence type="ECO:0000313" key="4">
    <source>
        <dbReference type="EMBL" id="RYR27349.1"/>
    </source>
</evidence>
<evidence type="ECO:0000256" key="1">
    <source>
        <dbReference type="ARBA" id="ARBA00022737"/>
    </source>
</evidence>
<dbReference type="STRING" id="3818.A0A445ALN7"/>
<proteinExistence type="predicted"/>
<dbReference type="Pfam" id="PF25019">
    <property type="entry name" value="LRR_R13L1-DRL21"/>
    <property type="match status" value="1"/>
</dbReference>
<organism evidence="4 5">
    <name type="scientific">Arachis hypogaea</name>
    <name type="common">Peanut</name>
    <dbReference type="NCBI Taxonomy" id="3818"/>
    <lineage>
        <taxon>Eukaryota</taxon>
        <taxon>Viridiplantae</taxon>
        <taxon>Streptophyta</taxon>
        <taxon>Embryophyta</taxon>
        <taxon>Tracheophyta</taxon>
        <taxon>Spermatophyta</taxon>
        <taxon>Magnoliopsida</taxon>
        <taxon>eudicotyledons</taxon>
        <taxon>Gunneridae</taxon>
        <taxon>Pentapetalae</taxon>
        <taxon>rosids</taxon>
        <taxon>fabids</taxon>
        <taxon>Fabales</taxon>
        <taxon>Fabaceae</taxon>
        <taxon>Papilionoideae</taxon>
        <taxon>50 kb inversion clade</taxon>
        <taxon>dalbergioids sensu lato</taxon>
        <taxon>Dalbergieae</taxon>
        <taxon>Pterocarpus clade</taxon>
        <taxon>Arachis</taxon>
    </lineage>
</organism>
<dbReference type="AlphaFoldDB" id="A0A445ALN7"/>
<dbReference type="Pfam" id="PF23598">
    <property type="entry name" value="LRR_14"/>
    <property type="match status" value="1"/>
</dbReference>
<dbReference type="PANTHER" id="PTHR47186:SF18">
    <property type="entry name" value="RX N-TERMINAL DOMAIN-CONTAINING PROTEIN"/>
    <property type="match status" value="1"/>
</dbReference>
<evidence type="ECO:0000259" key="3">
    <source>
        <dbReference type="Pfam" id="PF25019"/>
    </source>
</evidence>
<dbReference type="InterPro" id="IPR055414">
    <property type="entry name" value="LRR_R13L4/SHOC2-like"/>
</dbReference>
<dbReference type="InterPro" id="IPR056789">
    <property type="entry name" value="LRR_R13L1-DRL21"/>
</dbReference>
<sequence>MFNHFDELHSLHGLKGLRTLIALPFYAPYQRHYLANGVLHELLALKQLRVLSLSHYLNITVLPNSIGDLKHLRYLDLSCSGIERLPPAICKLYNLQTLLLSYCVALTELPEEMGKLVNLRHLAIDYCWALTKLPEEMGKLVNLRRLDIHGTELQEMPIEIAKLENLQTLSGFIVSKQQHGLKLAEMRKFPHLQGKLCISKLENVIDPSDACQANLKEKKQIEELSLEWSDSILEDSHQVVLEHLQPSTNLKKLTVKGYGGTCFPNWLGDSSFGNIVSLRIKNCDHCSSLPPLGQLHSLKELFISDMRSVKSIGSEFYGGNTPSFQPFPSLETLSFEWMAEWEEWNMIDGITTEFPRLSHLSLSFCPKLKGTLPSNLPCLVTLDVRDGSEFSGEVDNRHIMRPLNLFNFNSLQQLTLFQIRSLTSFPSNGLPKALKTLSIQCCQSLEFPSHEFLQSCKALEELVISSSCCSLTSFPLGSLPVLKRLVLRRCENLKSISILEEEAAGQSLMFLEHLEVDECPELESISLLDLCTPNLSYFCVGKCDKMNSLPEPINNLSGLQSLYICDVPNLESIAKEGLPINLRTLGVGNEEGVYCNTDITKWGLDRLTSLSYLKIKGEYLVKKLMEIQVPLLPNSLEFLRIEGAREIQHLDGKWLQHLTSLKTLGLYKCDKLKSLPKEGLPSSISSLYISSCPMLKANYERKKGKEWPQIAYIPLIHSDW</sequence>
<feature type="domain" description="R13L1/DRL21-like LRR repeat region" evidence="3">
    <location>
        <begin position="183"/>
        <end position="306"/>
    </location>
</feature>
<keyword evidence="1" id="KW-0677">Repeat</keyword>
<evidence type="ECO:0008006" key="6">
    <source>
        <dbReference type="Google" id="ProtNLM"/>
    </source>
</evidence>
<evidence type="ECO:0000313" key="5">
    <source>
        <dbReference type="Proteomes" id="UP000289738"/>
    </source>
</evidence>
<gene>
    <name evidence="4" type="ORF">Ahy_B01g051395</name>
</gene>
<name>A0A445ALN7_ARAHY</name>
<dbReference type="Proteomes" id="UP000289738">
    <property type="component" value="Chromosome B01"/>
</dbReference>
<accession>A0A445ALN7</accession>
<reference evidence="4 5" key="1">
    <citation type="submission" date="2019-01" db="EMBL/GenBank/DDBJ databases">
        <title>Sequencing of cultivated peanut Arachis hypogaea provides insights into genome evolution and oil improvement.</title>
        <authorList>
            <person name="Chen X."/>
        </authorList>
    </citation>
    <scope>NUCLEOTIDE SEQUENCE [LARGE SCALE GENOMIC DNA]</scope>
    <source>
        <strain evidence="5">cv. Fuhuasheng</strain>
        <tissue evidence="4">Leaves</tissue>
    </source>
</reference>
<dbReference type="Gene3D" id="3.80.10.10">
    <property type="entry name" value="Ribonuclease Inhibitor"/>
    <property type="match status" value="4"/>
</dbReference>
<comment type="caution">
    <text evidence="4">The sequence shown here is derived from an EMBL/GenBank/DDBJ whole genome shotgun (WGS) entry which is preliminary data.</text>
</comment>
<protein>
    <recommendedName>
        <fullName evidence="6">Disease resistance RPP13-like protein</fullName>
    </recommendedName>
</protein>
<evidence type="ECO:0000259" key="2">
    <source>
        <dbReference type="Pfam" id="PF23598"/>
    </source>
</evidence>
<dbReference type="EMBL" id="SDMP01000011">
    <property type="protein sequence ID" value="RYR27349.1"/>
    <property type="molecule type" value="Genomic_DNA"/>
</dbReference>
<keyword evidence="5" id="KW-1185">Reference proteome</keyword>
<dbReference type="InterPro" id="IPR032675">
    <property type="entry name" value="LRR_dom_sf"/>
</dbReference>